<proteinExistence type="predicted"/>
<reference evidence="2" key="1">
    <citation type="submission" date="2019-09" db="EMBL/GenBank/DDBJ databases">
        <title>Mumia zhuanghuii sp. nov. isolated from the intestinal contents of plateau pika (Ochotona curzoniae) in the Qinghai-Tibet plateau of China.</title>
        <authorList>
            <person name="Tian Z."/>
        </authorList>
    </citation>
    <scope>NUCLEOTIDE SEQUENCE [LARGE SCALE GENOMIC DNA]</scope>
    <source>
        <strain evidence="2">L-033</strain>
    </source>
</reference>
<gene>
    <name evidence="1" type="ORF">F6B40_08475</name>
</gene>
<sequence>MIDETVRRHARVLADQADAMILRMMADPRGWGVLEHRTVDYSPRVAEDGTVSLSAGTEWVLSPLVPFGQWHTHEVVAGRPCAACEAAG</sequence>
<evidence type="ECO:0000313" key="1">
    <source>
        <dbReference type="EMBL" id="KAA9133775.1"/>
    </source>
</evidence>
<evidence type="ECO:0000313" key="2">
    <source>
        <dbReference type="Proteomes" id="UP000326838"/>
    </source>
</evidence>
<protein>
    <submittedName>
        <fullName evidence="1">Uncharacterized protein</fullName>
    </submittedName>
</protein>
<dbReference type="RefSeq" id="WP_150893083.1">
    <property type="nucleotide sequence ID" value="NZ_VYUY01000009.1"/>
</dbReference>
<dbReference type="AlphaFoldDB" id="A0A5N0TFC7"/>
<organism evidence="1 2">
    <name type="scientific">Microbacterium caowuchunii</name>
    <dbReference type="NCBI Taxonomy" id="2614638"/>
    <lineage>
        <taxon>Bacteria</taxon>
        <taxon>Bacillati</taxon>
        <taxon>Actinomycetota</taxon>
        <taxon>Actinomycetes</taxon>
        <taxon>Micrococcales</taxon>
        <taxon>Microbacteriaceae</taxon>
        <taxon>Microbacterium</taxon>
    </lineage>
</organism>
<dbReference type="Proteomes" id="UP000326838">
    <property type="component" value="Unassembled WGS sequence"/>
</dbReference>
<keyword evidence="2" id="KW-1185">Reference proteome</keyword>
<name>A0A5N0TFC7_9MICO</name>
<dbReference type="EMBL" id="VYUY01000009">
    <property type="protein sequence ID" value="KAA9133775.1"/>
    <property type="molecule type" value="Genomic_DNA"/>
</dbReference>
<comment type="caution">
    <text evidence="1">The sequence shown here is derived from an EMBL/GenBank/DDBJ whole genome shotgun (WGS) entry which is preliminary data.</text>
</comment>
<accession>A0A5N0TFC7</accession>